<evidence type="ECO:0000256" key="2">
    <source>
        <dbReference type="SAM" id="SignalP"/>
    </source>
</evidence>
<gene>
    <name evidence="3" type="ORF">ALC56_01539</name>
</gene>
<protein>
    <submittedName>
        <fullName evidence="3">Uncharacterized protein</fullName>
    </submittedName>
</protein>
<feature type="signal peptide" evidence="2">
    <location>
        <begin position="1"/>
        <end position="17"/>
    </location>
</feature>
<evidence type="ECO:0000313" key="4">
    <source>
        <dbReference type="Proteomes" id="UP000078541"/>
    </source>
</evidence>
<keyword evidence="2" id="KW-0732">Signal</keyword>
<sequence length="400" mass="45904">MRVSLLIFFTAIATATAENDKSWTWNDDKPKINRDIDTRYQVYEPSEYLDGFNNGLQLGFRPQNTGPYNPNGRPLVPAYQGNNGVLVGPGGPTGIIGRPARFEPNGPDGILDSVPPWIRDDPRYREFDTCKCRYSFNCPSPGLKFGHCANEKKYCCFNSKRFPGLSEGHHYPYYPGAPYKYRPNGFAPTSNYYGNRRPYGNGGYQHPSFDYYSGPYSDGYGRRNEFESLRPYGYDPESDDYVIYGRSLGKNQTQTNEKPKTYQLTNCCDDDNGIEESTGKCPLQFIFLFIPIPSFLLHFFQKAFFKFLHFGVPVPFLFFFLYNHYCKYSEFIRIERTALSHLPSHSLHGRSICARRESGNLTYLDAIEMLQATDLVWQPLKFAFEMSSCLNVEANSMRDT</sequence>
<evidence type="ECO:0000313" key="3">
    <source>
        <dbReference type="EMBL" id="KYN44001.1"/>
    </source>
</evidence>
<reference evidence="3 4" key="1">
    <citation type="submission" date="2016-03" db="EMBL/GenBank/DDBJ databases">
        <title>Trachymyrmex septentrionalis WGS genome.</title>
        <authorList>
            <person name="Nygaard S."/>
            <person name="Hu H."/>
            <person name="Boomsma J."/>
            <person name="Zhang G."/>
        </authorList>
    </citation>
    <scope>NUCLEOTIDE SEQUENCE [LARGE SCALE GENOMIC DNA]</scope>
    <source>
        <strain evidence="3">Tsep2-gDNA-1</strain>
        <tissue evidence="3">Whole body</tissue>
    </source>
</reference>
<proteinExistence type="predicted"/>
<name>A0A195FU99_9HYME</name>
<keyword evidence="4" id="KW-1185">Reference proteome</keyword>
<keyword evidence="1" id="KW-0812">Transmembrane</keyword>
<evidence type="ECO:0000256" key="1">
    <source>
        <dbReference type="SAM" id="Phobius"/>
    </source>
</evidence>
<keyword evidence="1" id="KW-1133">Transmembrane helix</keyword>
<dbReference type="EMBL" id="KQ981264">
    <property type="protein sequence ID" value="KYN44001.1"/>
    <property type="molecule type" value="Genomic_DNA"/>
</dbReference>
<dbReference type="Proteomes" id="UP000078541">
    <property type="component" value="Unassembled WGS sequence"/>
</dbReference>
<keyword evidence="1" id="KW-0472">Membrane</keyword>
<feature type="transmembrane region" description="Helical" evidence="1">
    <location>
        <begin position="307"/>
        <end position="325"/>
    </location>
</feature>
<dbReference type="AlphaFoldDB" id="A0A195FU99"/>
<organism evidence="3 4">
    <name type="scientific">Trachymyrmex septentrionalis</name>
    <dbReference type="NCBI Taxonomy" id="34720"/>
    <lineage>
        <taxon>Eukaryota</taxon>
        <taxon>Metazoa</taxon>
        <taxon>Ecdysozoa</taxon>
        <taxon>Arthropoda</taxon>
        <taxon>Hexapoda</taxon>
        <taxon>Insecta</taxon>
        <taxon>Pterygota</taxon>
        <taxon>Neoptera</taxon>
        <taxon>Endopterygota</taxon>
        <taxon>Hymenoptera</taxon>
        <taxon>Apocrita</taxon>
        <taxon>Aculeata</taxon>
        <taxon>Formicoidea</taxon>
        <taxon>Formicidae</taxon>
        <taxon>Myrmicinae</taxon>
        <taxon>Trachymyrmex</taxon>
    </lineage>
</organism>
<feature type="chain" id="PRO_5008271618" evidence="2">
    <location>
        <begin position="18"/>
        <end position="400"/>
    </location>
</feature>
<accession>A0A195FU99</accession>